<sequence length="336" mass="39376">MASHYQHLSFEERRKIAKWREGKMPGPEIADRLLRPPSTIYRELKRNTYLDAGLAQYSGYYAVTAQDKYERRRAVHRKLVAHPELKAAVEDALKAGWSPEQIAGRMRLEQHRICVSHETIYRYAYSKLGIEEAFYRHLPEHRRRRRPRHHRRHQRSHIQDSQSLCHRPLVVAERQQFGHWECDLMMFRKENGKVNVTSLVERVSRFTVAMRNEDRHSEPIMEALIAGLAPLPAEARQSITFDRGTEFSAWRRLTDGIGAVSWFCDPQAPWQKGTVENTNGRLRKHLPRSTEPTALTNRYLRSICQSLNSTPRKCLGYRTPAEVFESNLMAIRNRLE</sequence>
<evidence type="ECO:0000259" key="2">
    <source>
        <dbReference type="PROSITE" id="PS50994"/>
    </source>
</evidence>
<dbReference type="RefSeq" id="WP_080623420.1">
    <property type="nucleotide sequence ID" value="NZ_CAWMZI010000008.1"/>
</dbReference>
<dbReference type="GO" id="GO:0015074">
    <property type="term" value="P:DNA integration"/>
    <property type="evidence" value="ECO:0007669"/>
    <property type="project" value="InterPro"/>
</dbReference>
<geneLocation type="plasmid" evidence="3 4">
    <name>unnamed7</name>
</geneLocation>
<dbReference type="PANTHER" id="PTHR10948:SF23">
    <property type="entry name" value="TRANSPOSASE INSI FOR INSERTION SEQUENCE ELEMENT IS30A-RELATED"/>
    <property type="match status" value="1"/>
</dbReference>
<dbReference type="InterPro" id="IPR001584">
    <property type="entry name" value="Integrase_cat-core"/>
</dbReference>
<dbReference type="GO" id="GO:0032196">
    <property type="term" value="P:transposition"/>
    <property type="evidence" value="ECO:0007669"/>
    <property type="project" value="TreeGrafter"/>
</dbReference>
<protein>
    <submittedName>
        <fullName evidence="3">IS30 family transposase</fullName>
    </submittedName>
</protein>
<feature type="domain" description="Integrase catalytic" evidence="2">
    <location>
        <begin position="164"/>
        <end position="328"/>
    </location>
</feature>
<dbReference type="KEGG" id="pye:A6J80_23335"/>
<name>A0A1V0GZI9_9RHOB</name>
<dbReference type="GO" id="GO:0005829">
    <property type="term" value="C:cytosol"/>
    <property type="evidence" value="ECO:0007669"/>
    <property type="project" value="TreeGrafter"/>
</dbReference>
<dbReference type="EMBL" id="CP020447">
    <property type="protein sequence ID" value="ARC39200.1"/>
    <property type="molecule type" value="Genomic_DNA"/>
</dbReference>
<dbReference type="InterPro" id="IPR025246">
    <property type="entry name" value="IS30-like_HTH"/>
</dbReference>
<dbReference type="GO" id="GO:0004803">
    <property type="term" value="F:transposase activity"/>
    <property type="evidence" value="ECO:0007669"/>
    <property type="project" value="TreeGrafter"/>
</dbReference>
<dbReference type="InterPro" id="IPR053392">
    <property type="entry name" value="Transposase_IS30-like"/>
</dbReference>
<evidence type="ECO:0000256" key="1">
    <source>
        <dbReference type="ARBA" id="ARBA00023172"/>
    </source>
</evidence>
<gene>
    <name evidence="3" type="ORF">A6J80_23335</name>
</gene>
<dbReference type="AlphaFoldDB" id="A0A1V0GZI9"/>
<organism evidence="3 4">
    <name type="scientific">Paracoccus yeei</name>
    <dbReference type="NCBI Taxonomy" id="147645"/>
    <lineage>
        <taxon>Bacteria</taxon>
        <taxon>Pseudomonadati</taxon>
        <taxon>Pseudomonadota</taxon>
        <taxon>Alphaproteobacteria</taxon>
        <taxon>Rhodobacterales</taxon>
        <taxon>Paracoccaceae</taxon>
        <taxon>Paracoccus</taxon>
    </lineage>
</organism>
<dbReference type="Pfam" id="PF13936">
    <property type="entry name" value="HTH_38"/>
    <property type="match status" value="1"/>
</dbReference>
<dbReference type="NCBIfam" id="NF033563">
    <property type="entry name" value="transpos_IS30"/>
    <property type="match status" value="1"/>
</dbReference>
<keyword evidence="3" id="KW-0614">Plasmid</keyword>
<dbReference type="GO" id="GO:0006310">
    <property type="term" value="P:DNA recombination"/>
    <property type="evidence" value="ECO:0007669"/>
    <property type="project" value="UniProtKB-KW"/>
</dbReference>
<keyword evidence="1" id="KW-0233">DNA recombination</keyword>
<dbReference type="InterPro" id="IPR012337">
    <property type="entry name" value="RNaseH-like_sf"/>
</dbReference>
<evidence type="ECO:0000313" key="4">
    <source>
        <dbReference type="Proteomes" id="UP000191257"/>
    </source>
</evidence>
<keyword evidence="4" id="KW-1185">Reference proteome</keyword>
<dbReference type="Gene3D" id="3.30.420.10">
    <property type="entry name" value="Ribonuclease H-like superfamily/Ribonuclease H"/>
    <property type="match status" value="1"/>
</dbReference>
<dbReference type="InterPro" id="IPR051917">
    <property type="entry name" value="Transposase-Integrase"/>
</dbReference>
<reference evidence="3" key="1">
    <citation type="submission" date="2017-12" db="EMBL/GenBank/DDBJ databases">
        <title>FDA dAtabase for Regulatory Grade micrObial Sequences (FDA-ARGOS): Supporting development and validation of Infectious Disease Dx tests.</title>
        <authorList>
            <person name="Campos J."/>
            <person name="Goldberg B."/>
            <person name="Tallon L."/>
            <person name="Sadzewicz L."/>
            <person name="Sengamalay N."/>
            <person name="Ott S."/>
            <person name="Godinez A."/>
            <person name="Nagaraj S."/>
            <person name="Vyas G."/>
            <person name="Aluvathingal J."/>
            <person name="Nadendla S."/>
            <person name="Geyer C."/>
            <person name="Nandy P."/>
            <person name="Hobson J."/>
            <person name="Sichtig H."/>
        </authorList>
    </citation>
    <scope>NUCLEOTIDE SEQUENCE</scope>
    <source>
        <strain evidence="3">FDAARGOS_252</strain>
        <plasmid evidence="3">unnamed7</plasmid>
    </source>
</reference>
<dbReference type="PROSITE" id="PS50994">
    <property type="entry name" value="INTEGRASE"/>
    <property type="match status" value="1"/>
</dbReference>
<dbReference type="PANTHER" id="PTHR10948">
    <property type="entry name" value="TRANSPOSASE"/>
    <property type="match status" value="1"/>
</dbReference>
<accession>A0A1V0GZI9</accession>
<dbReference type="Proteomes" id="UP000191257">
    <property type="component" value="Plasmid unnamed7"/>
</dbReference>
<dbReference type="SUPFAM" id="SSF53098">
    <property type="entry name" value="Ribonuclease H-like"/>
    <property type="match status" value="1"/>
</dbReference>
<dbReference type="GO" id="GO:0003676">
    <property type="term" value="F:nucleic acid binding"/>
    <property type="evidence" value="ECO:0007669"/>
    <property type="project" value="InterPro"/>
</dbReference>
<proteinExistence type="predicted"/>
<dbReference type="InterPro" id="IPR036397">
    <property type="entry name" value="RNaseH_sf"/>
</dbReference>
<dbReference type="Pfam" id="PF00665">
    <property type="entry name" value="rve"/>
    <property type="match status" value="1"/>
</dbReference>
<evidence type="ECO:0000313" key="3">
    <source>
        <dbReference type="EMBL" id="ARC39200.1"/>
    </source>
</evidence>